<dbReference type="RefSeq" id="WP_087044470.1">
    <property type="nucleotide sequence ID" value="NZ_ALXH01000026.1"/>
</dbReference>
<keyword evidence="3" id="KW-1185">Reference proteome</keyword>
<evidence type="ECO:0000313" key="2">
    <source>
        <dbReference type="EMBL" id="MBJ7639151.1"/>
    </source>
</evidence>
<accession>A0A1T4J6Y9</accession>
<reference evidence="2" key="1">
    <citation type="submission" date="2020-02" db="EMBL/GenBank/DDBJ databases">
        <authorList>
            <person name="Fontana A."/>
            <person name="Patrone V."/>
            <person name="Morelli L."/>
        </authorList>
    </citation>
    <scope>NUCLEOTIDE SEQUENCE</scope>
    <source>
        <strain evidence="1">CCUG 30943</strain>
        <strain evidence="2">CCUG 43002</strain>
    </source>
</reference>
<organism evidence="2 3">
    <name type="scientific">Weissella confusa</name>
    <name type="common">Lactobacillus confusus</name>
    <dbReference type="NCBI Taxonomy" id="1583"/>
    <lineage>
        <taxon>Bacteria</taxon>
        <taxon>Bacillati</taxon>
        <taxon>Bacillota</taxon>
        <taxon>Bacilli</taxon>
        <taxon>Lactobacillales</taxon>
        <taxon>Lactobacillaceae</taxon>
        <taxon>Weissella</taxon>
    </lineage>
</organism>
<dbReference type="GeneID" id="57978869"/>
<protein>
    <submittedName>
        <fullName evidence="2">Uncharacterized protein</fullName>
    </submittedName>
</protein>
<name>A0A1T4J6Y9_WEICO</name>
<sequence>MTKSIWQRLKDNVRGVKGKFKRAYVPTTTPEEVALANSLKATLPADLATYIYVGGLWDVNLNRGIAGYVTLAVDEPAEQVATLTTGISSAYEAELQAMIAGLSAVELTKRQAGHFVLVTSLEDFVRNYNDFSLAAQYTDLPERATSTDRLYHDFVLLSATFRSLRVTSPAEKDSKQSDFIAHKLSRIITAYRDSRGK</sequence>
<dbReference type="Proteomes" id="UP000808038">
    <property type="component" value="Unassembled WGS sequence"/>
</dbReference>
<reference evidence="2 3" key="2">
    <citation type="journal article" date="2021" name="Int. J. Food Microbiol.">
        <title>Safety demonstration of a microbial species for use in the food chain: Weissella confusa.</title>
        <authorList>
            <person name="Bourdichon F."/>
            <person name="Patrone V."/>
            <person name="Fontana A."/>
            <person name="Milani G."/>
            <person name="Morelli L."/>
        </authorList>
    </citation>
    <scope>NUCLEOTIDE SEQUENCE [LARGE SCALE GENOMIC DNA]</scope>
    <source>
        <strain evidence="1">CCUG 30943</strain>
        <strain evidence="2 3">CCUG 43002</strain>
    </source>
</reference>
<dbReference type="EMBL" id="JAAOCP010000007">
    <property type="protein sequence ID" value="MBJ7639151.1"/>
    <property type="molecule type" value="Genomic_DNA"/>
</dbReference>
<dbReference type="EMBL" id="JAAOCX010000002">
    <property type="protein sequence ID" value="MBJ7631907.1"/>
    <property type="molecule type" value="Genomic_DNA"/>
</dbReference>
<evidence type="ECO:0000313" key="1">
    <source>
        <dbReference type="EMBL" id="MBJ7631907.1"/>
    </source>
</evidence>
<proteinExistence type="predicted"/>
<evidence type="ECO:0000313" key="3">
    <source>
        <dbReference type="Proteomes" id="UP000728106"/>
    </source>
</evidence>
<comment type="caution">
    <text evidence="2">The sequence shown here is derived from an EMBL/GenBank/DDBJ whole genome shotgun (WGS) entry which is preliminary data.</text>
</comment>
<gene>
    <name evidence="2" type="ORF">HAU20_07125</name>
    <name evidence="1" type="ORF">HAU43_02145</name>
</gene>
<dbReference type="AlphaFoldDB" id="A0A1T4J6Y9"/>
<dbReference type="Proteomes" id="UP000728106">
    <property type="component" value="Unassembled WGS sequence"/>
</dbReference>